<gene>
    <name evidence="1" type="ORF">XsacCFBP4641_19170</name>
</gene>
<proteinExistence type="predicted"/>
<evidence type="ECO:0000313" key="1">
    <source>
        <dbReference type="EMBL" id="PPU80102.1"/>
    </source>
</evidence>
<evidence type="ECO:0000313" key="2">
    <source>
        <dbReference type="Proteomes" id="UP000247346"/>
    </source>
</evidence>
<name>A0A2P5YZ66_9XANT</name>
<organism evidence="1 2">
    <name type="scientific">Xanthomonas sacchari</name>
    <dbReference type="NCBI Taxonomy" id="56458"/>
    <lineage>
        <taxon>Bacteria</taxon>
        <taxon>Pseudomonadati</taxon>
        <taxon>Pseudomonadota</taxon>
        <taxon>Gammaproteobacteria</taxon>
        <taxon>Lysobacterales</taxon>
        <taxon>Lysobacteraceae</taxon>
        <taxon>Xanthomonas</taxon>
    </lineage>
</organism>
<dbReference type="EMBL" id="MDEK01000022">
    <property type="protein sequence ID" value="PPU80102.1"/>
    <property type="molecule type" value="Genomic_DNA"/>
</dbReference>
<accession>A0A2P5YZ66</accession>
<reference evidence="1 2" key="1">
    <citation type="submission" date="2016-08" db="EMBL/GenBank/DDBJ databases">
        <authorList>
            <person name="Seilhamer J.J."/>
        </authorList>
    </citation>
    <scope>NUCLEOTIDE SEQUENCE [LARGE SCALE GENOMIC DNA]</scope>
    <source>
        <strain evidence="1 2">CFBP4641</strain>
    </source>
</reference>
<protein>
    <submittedName>
        <fullName evidence="1">Uncharacterized protein</fullName>
    </submittedName>
</protein>
<dbReference type="Proteomes" id="UP000247346">
    <property type="component" value="Unassembled WGS sequence"/>
</dbReference>
<dbReference type="AlphaFoldDB" id="A0A2P5YZ66"/>
<comment type="caution">
    <text evidence="1">The sequence shown here is derived from an EMBL/GenBank/DDBJ whole genome shotgun (WGS) entry which is preliminary data.</text>
</comment>
<sequence>MGDCGTIRAGLVLATHFLQVTIVTNGDDQLAPVGTQGGHEILDDRWFVEHSAVFIKAGQDLLLDVVLDARQILKHALERRTRSFVRDEFGATRRIHCGTGS</sequence>